<dbReference type="AlphaFoldDB" id="A0A4R7G678"/>
<evidence type="ECO:0000313" key="6">
    <source>
        <dbReference type="Proteomes" id="UP000294506"/>
    </source>
</evidence>
<evidence type="ECO:0000256" key="3">
    <source>
        <dbReference type="ARBA" id="ARBA00022777"/>
    </source>
</evidence>
<keyword evidence="2 4" id="KW-0808">Transferase</keyword>
<dbReference type="Gene3D" id="3.90.1510.10">
    <property type="entry name" value="Glycerate kinase, domain 2"/>
    <property type="match status" value="1"/>
</dbReference>
<dbReference type="InterPro" id="IPR036129">
    <property type="entry name" value="Glycerate_kinase_sf"/>
</dbReference>
<dbReference type="InterPro" id="IPR018197">
    <property type="entry name" value="Glycerate_kinase_RE-like"/>
</dbReference>
<keyword evidence="3 4" id="KW-0418">Kinase</keyword>
<sequence>MSTTAAPRIVCVPDSFKGSASAAEAAAAMARGARQVFGAAEILELPFADGGEGTLEALLAAWGRTPETVEIHDALGRPATAQYGRSADGRTGVIEAAQGNGLPQVSDVAPQPLRADTFGVGLIARALLAEPECTEILLCIGGSASTDGGTGLLRALGAEFLDATGTPVDPGGAGLGKISSVDLSALEPRARQVRWRVAVDVDNPLTGERGAAAVFGPQKGATPEQVGLLDAGLARLAEVLGVMGETDPEQLCAAPGFGAAGGMPLALTVLLGAQVLPGSQMVAEALDLQQTLARADLVITGEGSLDAQSLGGKVVQAVQRCAPPEAAVLVIAGAVQLSAEQCRAAGLTAAFSIAPGAASLPDLLDRAGELITDTTAQACGLLEHQLPQAMDSAETNSSARRHLP</sequence>
<evidence type="ECO:0000313" key="5">
    <source>
        <dbReference type="EMBL" id="TDS86788.1"/>
    </source>
</evidence>
<dbReference type="PANTHER" id="PTHR21599:SF0">
    <property type="entry name" value="GLYCERATE KINASE"/>
    <property type="match status" value="1"/>
</dbReference>
<dbReference type="NCBIfam" id="TIGR00045">
    <property type="entry name" value="glycerate kinase"/>
    <property type="match status" value="1"/>
</dbReference>
<dbReference type="InterPro" id="IPR018193">
    <property type="entry name" value="Glyc_kinase_flavodox-like_fold"/>
</dbReference>
<name>A0A4R7G678_9MICC</name>
<reference evidence="5 6" key="1">
    <citation type="submission" date="2019-03" db="EMBL/GenBank/DDBJ databases">
        <title>Genomic Encyclopedia of Type Strains, Phase III (KMG-III): the genomes of soil and plant-associated and newly described type strains.</title>
        <authorList>
            <person name="Whitman W."/>
        </authorList>
    </citation>
    <scope>NUCLEOTIDE SEQUENCE [LARGE SCALE GENOMIC DNA]</scope>
    <source>
        <strain evidence="5 6">DSM 27373</strain>
    </source>
</reference>
<keyword evidence="6" id="KW-1185">Reference proteome</keyword>
<dbReference type="InterPro" id="IPR004381">
    <property type="entry name" value="Glycerate_kinase"/>
</dbReference>
<dbReference type="Proteomes" id="UP000294506">
    <property type="component" value="Unassembled WGS sequence"/>
</dbReference>
<dbReference type="RefSeq" id="WP_133725821.1">
    <property type="nucleotide sequence ID" value="NZ_SOAN01000002.1"/>
</dbReference>
<dbReference type="Pfam" id="PF02595">
    <property type="entry name" value="Gly_kinase"/>
    <property type="match status" value="1"/>
</dbReference>
<comment type="caution">
    <text evidence="5">The sequence shown here is derived from an EMBL/GenBank/DDBJ whole genome shotgun (WGS) entry which is preliminary data.</text>
</comment>
<dbReference type="GO" id="GO:0031388">
    <property type="term" value="P:organic acid phosphorylation"/>
    <property type="evidence" value="ECO:0007669"/>
    <property type="project" value="UniProtKB-UniRule"/>
</dbReference>
<dbReference type="GO" id="GO:0008887">
    <property type="term" value="F:glycerate kinase activity"/>
    <property type="evidence" value="ECO:0007669"/>
    <property type="project" value="UniProtKB-UniRule"/>
</dbReference>
<dbReference type="SUPFAM" id="SSF110738">
    <property type="entry name" value="Glycerate kinase I"/>
    <property type="match status" value="1"/>
</dbReference>
<organism evidence="5 6">
    <name type="scientific">Nesterenkonia aurantiaca</name>
    <dbReference type="NCBI Taxonomy" id="1436010"/>
    <lineage>
        <taxon>Bacteria</taxon>
        <taxon>Bacillati</taxon>
        <taxon>Actinomycetota</taxon>
        <taxon>Actinomycetes</taxon>
        <taxon>Micrococcales</taxon>
        <taxon>Micrococcaceae</taxon>
        <taxon>Nesterenkonia</taxon>
    </lineage>
</organism>
<evidence type="ECO:0000256" key="4">
    <source>
        <dbReference type="PIRNR" id="PIRNR006078"/>
    </source>
</evidence>
<accession>A0A4R7G678</accession>
<dbReference type="EMBL" id="SOAN01000002">
    <property type="protein sequence ID" value="TDS86788.1"/>
    <property type="molecule type" value="Genomic_DNA"/>
</dbReference>
<comment type="similarity">
    <text evidence="1 4">Belongs to the glycerate kinase type-1 family.</text>
</comment>
<evidence type="ECO:0000256" key="1">
    <source>
        <dbReference type="ARBA" id="ARBA00006284"/>
    </source>
</evidence>
<evidence type="ECO:0000256" key="2">
    <source>
        <dbReference type="ARBA" id="ARBA00022679"/>
    </source>
</evidence>
<dbReference type="Gene3D" id="3.40.50.10350">
    <property type="entry name" value="Glycerate kinase, domain 1"/>
    <property type="match status" value="1"/>
</dbReference>
<dbReference type="PIRSF" id="PIRSF006078">
    <property type="entry name" value="GlxK"/>
    <property type="match status" value="1"/>
</dbReference>
<gene>
    <name evidence="5" type="ORF">EV640_10283</name>
</gene>
<protein>
    <submittedName>
        <fullName evidence="5">Glycerate kinase</fullName>
    </submittedName>
</protein>
<proteinExistence type="inferred from homology"/>
<dbReference type="PANTHER" id="PTHR21599">
    <property type="entry name" value="GLYCERATE KINASE"/>
    <property type="match status" value="1"/>
</dbReference>